<name>A0ABN7SBT9_OIKDI</name>
<proteinExistence type="predicted"/>
<sequence length="1095" mass="120787">MSFENGKTSDLDAEVIKAQFREITKSFNSLRESMAAMRMNNSDSDQSEDHEMQKWRGKLCINGESEDFAAEMLLLPKVKGYGEDKHGRFQMHSHLPTAPETKEMQDPMKEYSLKSTETQEEEMDTTTEQATREKETGEISESVTETAGELSQKEGDTEKSASTCSEHFLDDDDELGKTRASDHADTQSLNNTDVELDLAQKLAADAISAAVAQMKNETTRNEETLKEETSPVEALPRRFPTFVDFKRIERKARENIFCRKWSQKNEVAETENDMAAQCQDDSRTSTKLLSLANEEDETEQEAAVVLVETRSEKVLDTVDEEPTRLSPVPTKDASESVEVNEDNIDTEAEKMTTTPELEKPDDLEKVDKEEKKDSDTKEDKVNENKSPETIIHREEPVEVLEDTQAVQEVAALEKPEKKEGATSESDEEELSEITTSESIGTKIQELARIASQAAAENEEEQPKSDISEEKRKSETESDVLAEVTESAPEKSVIDRQEEENYERKESSSAEIQEKSTEENAAMLVEEDLNEVNESVTDAEAQEPKEEVSQEKVPEVEPVPAEVISTNFSTETEVTAASLITPNDTLDNENESDPSMLNVADKVTLHERSIQLVTAGMIPSRKSSIQTDIADSSTVEEVLPISTRKSRSSSSSSNGHKDENPVESTPNIVEAKEEAPIESPAEPESIEIEGEALATSPEESPLETSEKRSSSPEAAPLEPEKSAEHKTDQIAPVERVEATETIEEEKMVVEDKEDTKMSSDAESELKEPLPEKEEIEASLSPVSDETKLSVETTSSVLDNDDTQETTSTSLANIPSPIEPNSPAEIPDMSDVTSSEAPPMKEQDSSSVPDEEIPTAKVVESDTTVTSVETLPEVPKPAEEPNLEDDATGSENTVTAEKPEAATDSKEPDENLPLVKESIDVPTETHVPSSSDTESEPTVILPESKLEMEETDLASEIVKEVEERISKSEMEANNLKEVKAEEKSEADVQVAEEVLQKDVSEEVAPEEDSVVQEVVAVVVDESAAPDAPGKPLRSKKSPSSSDNEETPGALAAENETPKNKDVKDELPTPELIDDKLSDVRKKNKSRRKRDIVTCKCC</sequence>
<gene>
    <name evidence="3" type="ORF">OKIOD_LOCUS6069</name>
</gene>
<feature type="compositionally biased region" description="Basic and acidic residues" evidence="2">
    <location>
        <begin position="1053"/>
        <end position="1078"/>
    </location>
</feature>
<feature type="compositionally biased region" description="Basic and acidic residues" evidence="2">
    <location>
        <begin position="411"/>
        <end position="421"/>
    </location>
</feature>
<feature type="compositionally biased region" description="Basic and acidic residues" evidence="2">
    <location>
        <begin position="175"/>
        <end position="185"/>
    </location>
</feature>
<dbReference type="Proteomes" id="UP001158576">
    <property type="component" value="Chromosome XSR"/>
</dbReference>
<organism evidence="3 4">
    <name type="scientific">Oikopleura dioica</name>
    <name type="common">Tunicate</name>
    <dbReference type="NCBI Taxonomy" id="34765"/>
    <lineage>
        <taxon>Eukaryota</taxon>
        <taxon>Metazoa</taxon>
        <taxon>Chordata</taxon>
        <taxon>Tunicata</taxon>
        <taxon>Appendicularia</taxon>
        <taxon>Copelata</taxon>
        <taxon>Oikopleuridae</taxon>
        <taxon>Oikopleura</taxon>
    </lineage>
</organism>
<feature type="coiled-coil region" evidence="1">
    <location>
        <begin position="956"/>
        <end position="983"/>
    </location>
</feature>
<keyword evidence="4" id="KW-1185">Reference proteome</keyword>
<accession>A0ABN7SBT9</accession>
<protein>
    <submittedName>
        <fullName evidence="3">Oidioi.mRNA.OKI2018_I69.XSR.g14511.t2.cds</fullName>
    </submittedName>
</protein>
<evidence type="ECO:0000313" key="3">
    <source>
        <dbReference type="EMBL" id="CAG5096192.1"/>
    </source>
</evidence>
<feature type="compositionally biased region" description="Basic and acidic residues" evidence="2">
    <location>
        <begin position="501"/>
        <end position="517"/>
    </location>
</feature>
<feature type="compositionally biased region" description="Basic and acidic residues" evidence="2">
    <location>
        <begin position="356"/>
        <end position="396"/>
    </location>
</feature>
<feature type="compositionally biased region" description="Basic and acidic residues" evidence="2">
    <location>
        <begin position="895"/>
        <end position="907"/>
    </location>
</feature>
<feature type="compositionally biased region" description="Basic and acidic residues" evidence="2">
    <location>
        <begin position="460"/>
        <end position="475"/>
    </location>
</feature>
<feature type="compositionally biased region" description="Basic and acidic residues" evidence="2">
    <location>
        <begin position="541"/>
        <end position="554"/>
    </location>
</feature>
<evidence type="ECO:0000256" key="2">
    <source>
        <dbReference type="SAM" id="MobiDB-lite"/>
    </source>
</evidence>
<feature type="region of interest" description="Disordered" evidence="2">
    <location>
        <begin position="617"/>
        <end position="944"/>
    </location>
</feature>
<feature type="region of interest" description="Disordered" evidence="2">
    <location>
        <begin position="113"/>
        <end position="190"/>
    </location>
</feature>
<feature type="region of interest" description="Disordered" evidence="2">
    <location>
        <begin position="310"/>
        <end position="569"/>
    </location>
</feature>
<feature type="compositionally biased region" description="Low complexity" evidence="2">
    <location>
        <begin position="690"/>
        <end position="702"/>
    </location>
</feature>
<evidence type="ECO:0000256" key="1">
    <source>
        <dbReference type="SAM" id="Coils"/>
    </source>
</evidence>
<feature type="compositionally biased region" description="Low complexity" evidence="2">
    <location>
        <begin position="1018"/>
        <end position="1039"/>
    </location>
</feature>
<feature type="region of interest" description="Disordered" evidence="2">
    <location>
        <begin position="1018"/>
        <end position="1095"/>
    </location>
</feature>
<feature type="compositionally biased region" description="Low complexity" evidence="2">
    <location>
        <begin position="859"/>
        <end position="868"/>
    </location>
</feature>
<feature type="compositionally biased region" description="Polar residues" evidence="2">
    <location>
        <begin position="620"/>
        <end position="634"/>
    </location>
</feature>
<dbReference type="EMBL" id="OU015569">
    <property type="protein sequence ID" value="CAG5096192.1"/>
    <property type="molecule type" value="Genomic_DNA"/>
</dbReference>
<evidence type="ECO:0000313" key="4">
    <source>
        <dbReference type="Proteomes" id="UP001158576"/>
    </source>
</evidence>
<reference evidence="3 4" key="1">
    <citation type="submission" date="2021-04" db="EMBL/GenBank/DDBJ databases">
        <authorList>
            <person name="Bliznina A."/>
        </authorList>
    </citation>
    <scope>NUCLEOTIDE SEQUENCE [LARGE SCALE GENOMIC DNA]</scope>
</reference>
<keyword evidence="1" id="KW-0175">Coiled coil</keyword>
<feature type="compositionally biased region" description="Basic and acidic residues" evidence="2">
    <location>
        <begin position="717"/>
        <end position="771"/>
    </location>
</feature>